<dbReference type="Proteomes" id="UP000270296">
    <property type="component" value="Unassembled WGS sequence"/>
</dbReference>
<dbReference type="EMBL" id="UZAM01007614">
    <property type="protein sequence ID" value="VDP00326.1"/>
    <property type="molecule type" value="Genomic_DNA"/>
</dbReference>
<evidence type="ECO:0000313" key="5">
    <source>
        <dbReference type="WBParaSite" id="SBAD_0000333201-mRNA-1"/>
    </source>
</evidence>
<evidence type="ECO:0000313" key="3">
    <source>
        <dbReference type="EMBL" id="VDP00326.1"/>
    </source>
</evidence>
<keyword evidence="4" id="KW-1185">Reference proteome</keyword>
<proteinExistence type="predicted"/>
<evidence type="ECO:0000256" key="2">
    <source>
        <dbReference type="SAM" id="SignalP"/>
    </source>
</evidence>
<sequence>MLDVIGGAARCLLLWCTIGTAFTRPRQDELHDLDPGDFQSISLKGFLSILTRHFRFYFYLYYGNKFGSVIGVLEFVASCSMFDGDDRLASHRCRDAKFAKSTLDIEQRGNGTGTDGCDDDAHNSVMRMNEGRRGSHTNVVESVTVTNGQCSNQSNLHLPVTVTMHKKRAAPKPPCDFVPPKVDLSSTTAITTTTMSTPKFSTPTATKDDQVALEHGVAVHMDDSCYGSEEPSPASQDSAAIKTHPVVVAPFTVMSSTTSKKTAVADEVDSASQLLTRPARKSKRRAPMPPLTLPVEEPDDGNES</sequence>
<dbReference type="AlphaFoldDB" id="A0A183IHU1"/>
<reference evidence="5" key="1">
    <citation type="submission" date="2016-06" db="UniProtKB">
        <authorList>
            <consortium name="WormBaseParasite"/>
        </authorList>
    </citation>
    <scope>IDENTIFICATION</scope>
</reference>
<reference evidence="3 4" key="2">
    <citation type="submission" date="2018-11" db="EMBL/GenBank/DDBJ databases">
        <authorList>
            <consortium name="Pathogen Informatics"/>
        </authorList>
    </citation>
    <scope>NUCLEOTIDE SEQUENCE [LARGE SCALE GENOMIC DNA]</scope>
</reference>
<evidence type="ECO:0000256" key="1">
    <source>
        <dbReference type="SAM" id="MobiDB-lite"/>
    </source>
</evidence>
<gene>
    <name evidence="3" type="ORF">SBAD_LOCUS3186</name>
</gene>
<evidence type="ECO:0000313" key="4">
    <source>
        <dbReference type="Proteomes" id="UP000270296"/>
    </source>
</evidence>
<feature type="signal peptide" evidence="2">
    <location>
        <begin position="1"/>
        <end position="23"/>
    </location>
</feature>
<accession>A0A183IHU1</accession>
<dbReference type="WBParaSite" id="SBAD_0000333201-mRNA-1">
    <property type="protein sequence ID" value="SBAD_0000333201-mRNA-1"/>
    <property type="gene ID" value="SBAD_0000333201"/>
</dbReference>
<keyword evidence="2" id="KW-0732">Signal</keyword>
<protein>
    <submittedName>
        <fullName evidence="5">Secreted protein</fullName>
    </submittedName>
</protein>
<feature type="region of interest" description="Disordered" evidence="1">
    <location>
        <begin position="256"/>
        <end position="304"/>
    </location>
</feature>
<name>A0A183IHU1_9BILA</name>
<feature type="chain" id="PRO_5043139993" evidence="2">
    <location>
        <begin position="24"/>
        <end position="304"/>
    </location>
</feature>
<organism evidence="5">
    <name type="scientific">Soboliphyme baturini</name>
    <dbReference type="NCBI Taxonomy" id="241478"/>
    <lineage>
        <taxon>Eukaryota</taxon>
        <taxon>Metazoa</taxon>
        <taxon>Ecdysozoa</taxon>
        <taxon>Nematoda</taxon>
        <taxon>Enoplea</taxon>
        <taxon>Dorylaimia</taxon>
        <taxon>Dioctophymatida</taxon>
        <taxon>Dioctophymatoidea</taxon>
        <taxon>Soboliphymatidae</taxon>
        <taxon>Soboliphyme</taxon>
    </lineage>
</organism>